<evidence type="ECO:0000256" key="5">
    <source>
        <dbReference type="ARBA" id="ARBA00023136"/>
    </source>
</evidence>
<evidence type="ECO:0000256" key="4">
    <source>
        <dbReference type="ARBA" id="ARBA00022989"/>
    </source>
</evidence>
<dbReference type="GO" id="GO:0005886">
    <property type="term" value="C:plasma membrane"/>
    <property type="evidence" value="ECO:0007669"/>
    <property type="project" value="UniProtKB-SubCell"/>
</dbReference>
<keyword evidence="6 10" id="KW-0407">Ion channel</keyword>
<dbReference type="EMBL" id="CP045737">
    <property type="protein sequence ID" value="QGG40754.1"/>
    <property type="molecule type" value="Genomic_DNA"/>
</dbReference>
<evidence type="ECO:0000256" key="2">
    <source>
        <dbReference type="ARBA" id="ARBA00022475"/>
    </source>
</evidence>
<dbReference type="Proteomes" id="UP000392064">
    <property type="component" value="Chromosome"/>
</dbReference>
<comment type="catalytic activity">
    <reaction evidence="8">
        <text>fluoride(in) = fluoride(out)</text>
        <dbReference type="Rhea" id="RHEA:76159"/>
        <dbReference type="ChEBI" id="CHEBI:17051"/>
    </reaction>
    <physiologicalReaction direction="left-to-right" evidence="8">
        <dbReference type="Rhea" id="RHEA:76160"/>
    </physiologicalReaction>
</comment>
<feature type="transmembrane region" description="Helical" evidence="10">
    <location>
        <begin position="59"/>
        <end position="78"/>
    </location>
</feature>
<evidence type="ECO:0000256" key="6">
    <source>
        <dbReference type="ARBA" id="ARBA00023303"/>
    </source>
</evidence>
<evidence type="ECO:0000313" key="12">
    <source>
        <dbReference type="Proteomes" id="UP000392064"/>
    </source>
</evidence>
<evidence type="ECO:0000256" key="9">
    <source>
        <dbReference type="ARBA" id="ARBA00049940"/>
    </source>
</evidence>
<dbReference type="AlphaFoldDB" id="A0A5Q2MCC4"/>
<evidence type="ECO:0000256" key="3">
    <source>
        <dbReference type="ARBA" id="ARBA00022692"/>
    </source>
</evidence>
<keyword evidence="10" id="KW-0813">Transport</keyword>
<accession>A0A5Q2MCC4</accession>
<dbReference type="RefSeq" id="WP_153652025.1">
    <property type="nucleotide sequence ID" value="NZ_CP045737.1"/>
</dbReference>
<keyword evidence="5 10" id="KW-0472">Membrane</keyword>
<organism evidence="11 12">
    <name type="scientific">Aeromicrobium yanjiei</name>
    <dbReference type="NCBI Taxonomy" id="2662028"/>
    <lineage>
        <taxon>Bacteria</taxon>
        <taxon>Bacillati</taxon>
        <taxon>Actinomycetota</taxon>
        <taxon>Actinomycetes</taxon>
        <taxon>Propionibacteriales</taxon>
        <taxon>Nocardioidaceae</taxon>
        <taxon>Aeromicrobium</taxon>
    </lineage>
</organism>
<protein>
    <recommendedName>
        <fullName evidence="10">Fluoride-specific ion channel FluC</fullName>
    </recommendedName>
</protein>
<reference evidence="11 12" key="1">
    <citation type="submission" date="2019-11" db="EMBL/GenBank/DDBJ databases">
        <authorList>
            <person name="Li J."/>
        </authorList>
    </citation>
    <scope>NUCLEOTIDE SEQUENCE [LARGE SCALE GENOMIC DNA]</scope>
    <source>
        <strain evidence="11 12">MF47</strain>
    </source>
</reference>
<dbReference type="GO" id="GO:0062054">
    <property type="term" value="F:fluoride channel activity"/>
    <property type="evidence" value="ECO:0007669"/>
    <property type="project" value="UniProtKB-UniRule"/>
</dbReference>
<keyword evidence="10" id="KW-0915">Sodium</keyword>
<keyword evidence="3 10" id="KW-0812">Transmembrane</keyword>
<dbReference type="GO" id="GO:0046872">
    <property type="term" value="F:metal ion binding"/>
    <property type="evidence" value="ECO:0007669"/>
    <property type="project" value="UniProtKB-KW"/>
</dbReference>
<dbReference type="HAMAP" id="MF_00454">
    <property type="entry name" value="FluC"/>
    <property type="match status" value="1"/>
</dbReference>
<dbReference type="KEGG" id="aef:GEV26_04900"/>
<feature type="transmembrane region" description="Helical" evidence="10">
    <location>
        <begin position="90"/>
        <end position="115"/>
    </location>
</feature>
<comment type="function">
    <text evidence="9 10">Fluoride-specific ion channel. Important for reducing fluoride concentration in the cell, thus reducing its toxicity.</text>
</comment>
<comment type="similarity">
    <text evidence="7 10">Belongs to the fluoride channel Fluc/FEX (TC 1.A.43) family.</text>
</comment>
<comment type="activity regulation">
    <text evidence="10">Na(+) is not transported, but it plays an essential structural role and its presence is essential for fluoride channel function.</text>
</comment>
<dbReference type="PANTHER" id="PTHR28259">
    <property type="entry name" value="FLUORIDE EXPORT PROTEIN 1-RELATED"/>
    <property type="match status" value="1"/>
</dbReference>
<comment type="subcellular location">
    <subcellularLocation>
        <location evidence="1 10">Cell membrane</location>
        <topology evidence="1 10">Multi-pass membrane protein</topology>
    </subcellularLocation>
</comment>
<evidence type="ECO:0000313" key="11">
    <source>
        <dbReference type="EMBL" id="QGG40754.1"/>
    </source>
</evidence>
<dbReference type="NCBIfam" id="TIGR00494">
    <property type="entry name" value="crcB"/>
    <property type="match status" value="1"/>
</dbReference>
<evidence type="ECO:0000256" key="10">
    <source>
        <dbReference type="HAMAP-Rule" id="MF_00454"/>
    </source>
</evidence>
<feature type="binding site" evidence="10">
    <location>
        <position position="72"/>
    </location>
    <ligand>
        <name>Na(+)</name>
        <dbReference type="ChEBI" id="CHEBI:29101"/>
        <note>structural</note>
    </ligand>
</feature>
<keyword evidence="2 10" id="KW-1003">Cell membrane</keyword>
<dbReference type="Pfam" id="PF02537">
    <property type="entry name" value="CRCB"/>
    <property type="match status" value="1"/>
</dbReference>
<feature type="binding site" evidence="10">
    <location>
        <position position="69"/>
    </location>
    <ligand>
        <name>Na(+)</name>
        <dbReference type="ChEBI" id="CHEBI:29101"/>
        <note>structural</note>
    </ligand>
</feature>
<proteinExistence type="inferred from homology"/>
<keyword evidence="10" id="KW-0479">Metal-binding</keyword>
<keyword evidence="10" id="KW-0406">Ion transport</keyword>
<dbReference type="InterPro" id="IPR003691">
    <property type="entry name" value="FluC"/>
</dbReference>
<name>A0A5Q2MCC4_9ACTN</name>
<evidence type="ECO:0000256" key="7">
    <source>
        <dbReference type="ARBA" id="ARBA00035120"/>
    </source>
</evidence>
<gene>
    <name evidence="10 11" type="primary">crcB</name>
    <name evidence="10" type="synonym">fluC</name>
    <name evidence="11" type="ORF">GEV26_04900</name>
</gene>
<sequence>MTTLLMALAGGLGAGARWSVGAWITPRTSDRLPWATLLINVTGSFALGLLVGLATDSTWLTILGTGFLGGYTTFSTASTDTVQLAIDRRYAAAAVNASVMLVLGVAAAACGWTLAA</sequence>
<evidence type="ECO:0000256" key="8">
    <source>
        <dbReference type="ARBA" id="ARBA00035585"/>
    </source>
</evidence>
<evidence type="ECO:0000256" key="1">
    <source>
        <dbReference type="ARBA" id="ARBA00004651"/>
    </source>
</evidence>
<feature type="transmembrane region" description="Helical" evidence="10">
    <location>
        <begin position="32"/>
        <end position="52"/>
    </location>
</feature>
<dbReference type="PANTHER" id="PTHR28259:SF1">
    <property type="entry name" value="FLUORIDE EXPORT PROTEIN 1-RELATED"/>
    <property type="match status" value="1"/>
</dbReference>
<dbReference type="GO" id="GO:0140114">
    <property type="term" value="P:cellular detoxification of fluoride"/>
    <property type="evidence" value="ECO:0007669"/>
    <property type="project" value="UniProtKB-UniRule"/>
</dbReference>
<keyword evidence="4 10" id="KW-1133">Transmembrane helix</keyword>
<keyword evidence="12" id="KW-1185">Reference proteome</keyword>